<dbReference type="Proteomes" id="UP001152523">
    <property type="component" value="Unassembled WGS sequence"/>
</dbReference>
<organism evidence="1 2">
    <name type="scientific">Cuscuta epithymum</name>
    <dbReference type="NCBI Taxonomy" id="186058"/>
    <lineage>
        <taxon>Eukaryota</taxon>
        <taxon>Viridiplantae</taxon>
        <taxon>Streptophyta</taxon>
        <taxon>Embryophyta</taxon>
        <taxon>Tracheophyta</taxon>
        <taxon>Spermatophyta</taxon>
        <taxon>Magnoliopsida</taxon>
        <taxon>eudicotyledons</taxon>
        <taxon>Gunneridae</taxon>
        <taxon>Pentapetalae</taxon>
        <taxon>asterids</taxon>
        <taxon>lamiids</taxon>
        <taxon>Solanales</taxon>
        <taxon>Convolvulaceae</taxon>
        <taxon>Cuscuteae</taxon>
        <taxon>Cuscuta</taxon>
        <taxon>Cuscuta subgen. Cuscuta</taxon>
    </lineage>
</organism>
<dbReference type="SUPFAM" id="SSF50630">
    <property type="entry name" value="Acid proteases"/>
    <property type="match status" value="1"/>
</dbReference>
<evidence type="ECO:0000313" key="2">
    <source>
        <dbReference type="Proteomes" id="UP001152523"/>
    </source>
</evidence>
<keyword evidence="2" id="KW-1185">Reference proteome</keyword>
<dbReference type="PANTHER" id="PTHR15503">
    <property type="entry name" value="LDOC1 RELATED"/>
    <property type="match status" value="1"/>
</dbReference>
<dbReference type="InterPro" id="IPR032567">
    <property type="entry name" value="RTL1-rel"/>
</dbReference>
<dbReference type="CDD" id="cd00303">
    <property type="entry name" value="retropepsin_like"/>
    <property type="match status" value="2"/>
</dbReference>
<dbReference type="PANTHER" id="PTHR15503:SF40">
    <property type="match status" value="1"/>
</dbReference>
<evidence type="ECO:0000313" key="1">
    <source>
        <dbReference type="EMBL" id="CAH9121570.1"/>
    </source>
</evidence>
<dbReference type="EMBL" id="CAMAPF010000921">
    <property type="protein sequence ID" value="CAH9121570.1"/>
    <property type="molecule type" value="Genomic_DNA"/>
</dbReference>
<dbReference type="InterPro" id="IPR021109">
    <property type="entry name" value="Peptidase_aspartic_dom_sf"/>
</dbReference>
<comment type="caution">
    <text evidence="1">The sequence shown here is derived from an EMBL/GenBank/DDBJ whole genome shotgun (WGS) entry which is preliminary data.</text>
</comment>
<sequence length="474" mass="54198">MERRTAPSPVGAGMALPHLLPFHPSLLLSRGRNEGHVSFVNQEHERPIIPQPEVNLPDNDHNPMASIRRRRDCFEMYQIYEILKAHSVNLPLHETREPENWVAGNVLGEMRTRLNPSNRSVEELEEPAFRECAKNHEEQGFSSLKSLTDTYFEEDDTEEEEWFRVKDLRLCSCCKQKCHNGPNCRRVLNVTTGLEETEREEEEAEEVTREGVGVETIKLHGHVENKDVVMLIDSGSTHSFLDPKIVKDMASVESVKNYKEHGYLSLKNQTETYVKEDDTEEEEWLRVKDLRLCSHCKKKCHNGQNTWRALNATTGLEETKREEEEAEEVTRGGLGVETIMLLGRVENKDIVMMIDSGSTHSFLDPTIVKDMASVKCVKSRPLQVTVANGNELSCDLVCPNFKWTVQGETFVKEMRLVRMGGCDMVLGMDWIDEFTPVQLNTRPPKVTFWKEGRMVKLYGVTYTTEEAVGKSSRS</sequence>
<accession>A0AAV0EHI0</accession>
<dbReference type="Pfam" id="PF08284">
    <property type="entry name" value="RVP_2"/>
    <property type="match status" value="1"/>
</dbReference>
<dbReference type="Gene3D" id="2.40.70.10">
    <property type="entry name" value="Acid Proteases"/>
    <property type="match status" value="1"/>
</dbReference>
<proteinExistence type="predicted"/>
<protein>
    <submittedName>
        <fullName evidence="1">Uncharacterized protein</fullName>
    </submittedName>
</protein>
<reference evidence="1" key="1">
    <citation type="submission" date="2022-07" db="EMBL/GenBank/DDBJ databases">
        <authorList>
            <person name="Macas J."/>
            <person name="Novak P."/>
            <person name="Neumann P."/>
        </authorList>
    </citation>
    <scope>NUCLEOTIDE SEQUENCE</scope>
</reference>
<dbReference type="AlphaFoldDB" id="A0AAV0EHI0"/>
<name>A0AAV0EHI0_9ASTE</name>
<gene>
    <name evidence="1" type="ORF">CEPIT_LOCUS23792</name>
</gene>